<dbReference type="RefSeq" id="WP_111402738.1">
    <property type="nucleotide sequence ID" value="NZ_QEPN01000003.1"/>
</dbReference>
<feature type="signal peptide" evidence="1">
    <location>
        <begin position="1"/>
        <end position="18"/>
    </location>
</feature>
<dbReference type="EMBL" id="QEPN01000003">
    <property type="protein sequence ID" value="RDE72692.1"/>
    <property type="molecule type" value="Genomic_DNA"/>
</dbReference>
<feature type="chain" id="PRO_5016763379" evidence="1">
    <location>
        <begin position="19"/>
        <end position="160"/>
    </location>
</feature>
<keyword evidence="1" id="KW-0732">Signal</keyword>
<accession>A0A369YD46</accession>
<organism evidence="2 3">
    <name type="scientific">Haemophilus sputorum</name>
    <dbReference type="NCBI Taxonomy" id="1078480"/>
    <lineage>
        <taxon>Bacteria</taxon>
        <taxon>Pseudomonadati</taxon>
        <taxon>Pseudomonadota</taxon>
        <taxon>Gammaproteobacteria</taxon>
        <taxon>Pasteurellales</taxon>
        <taxon>Pasteurellaceae</taxon>
        <taxon>Haemophilus</taxon>
    </lineage>
</organism>
<evidence type="ECO:0000313" key="2">
    <source>
        <dbReference type="EMBL" id="RDE72692.1"/>
    </source>
</evidence>
<gene>
    <name evidence="2" type="ORF">DPV93_05270</name>
</gene>
<protein>
    <submittedName>
        <fullName evidence="2">Uncharacterized protein</fullName>
    </submittedName>
</protein>
<reference evidence="2 3" key="1">
    <citation type="submission" date="2018-05" db="EMBL/GenBank/DDBJ databases">
        <title>Draft Genome Sequences for a Diverse set of 7 Haemophilus Species.</title>
        <authorList>
            <person name="Nichols M."/>
            <person name="Topaz N."/>
            <person name="Wang X."/>
            <person name="Wang X."/>
            <person name="Boxrud D."/>
        </authorList>
    </citation>
    <scope>NUCLEOTIDE SEQUENCE [LARGE SCALE GENOMIC DNA]</scope>
    <source>
        <strain evidence="2 3">C2002001239</strain>
    </source>
</reference>
<dbReference type="Proteomes" id="UP000253872">
    <property type="component" value="Unassembled WGS sequence"/>
</dbReference>
<comment type="caution">
    <text evidence="2">The sequence shown here is derived from an EMBL/GenBank/DDBJ whole genome shotgun (WGS) entry which is preliminary data.</text>
</comment>
<evidence type="ECO:0000313" key="3">
    <source>
        <dbReference type="Proteomes" id="UP000253872"/>
    </source>
</evidence>
<name>A0A369YD46_9PAST</name>
<proteinExistence type="predicted"/>
<dbReference type="AlphaFoldDB" id="A0A369YD46"/>
<evidence type="ECO:0000256" key="1">
    <source>
        <dbReference type="SAM" id="SignalP"/>
    </source>
</evidence>
<sequence>MKKLVAVLGFVLSVSSYAEFDQARFDKDTAYYNEHKADAQAIITLLSVFNADNDGLRKAFENRANGDAEQWSKLLGRVNKARDYGDKLEVFMHFQSCKNAVSQANLLWTSAASMVNDFSEWDNPESFRLKQYQEARKSFRTNYANCKDEVKSPPQKEKYN</sequence>